<keyword evidence="1" id="KW-1133">Transmembrane helix</keyword>
<feature type="transmembrane region" description="Helical" evidence="1">
    <location>
        <begin position="80"/>
        <end position="99"/>
    </location>
</feature>
<evidence type="ECO:0000313" key="4">
    <source>
        <dbReference type="Proteomes" id="UP000293342"/>
    </source>
</evidence>
<evidence type="ECO:0000259" key="2">
    <source>
        <dbReference type="Pfam" id="PF23636"/>
    </source>
</evidence>
<keyword evidence="4" id="KW-1185">Reference proteome</keyword>
<dbReference type="OrthoDB" id="4482242at2"/>
<dbReference type="Pfam" id="PF23636">
    <property type="entry name" value="DUF7144"/>
    <property type="match status" value="1"/>
</dbReference>
<reference evidence="3 4" key="1">
    <citation type="submission" date="2019-02" db="EMBL/GenBank/DDBJ databases">
        <title>Kribbella capetownensis sp. nov. and Kribbella speibonae sp. nov., isolated from soil.</title>
        <authorList>
            <person name="Curtis S.M."/>
            <person name="Norton I."/>
            <person name="Everest G.J."/>
            <person name="Meyers P.R."/>
        </authorList>
    </citation>
    <scope>NUCLEOTIDE SEQUENCE [LARGE SCALE GENOMIC DNA]</scope>
    <source>
        <strain evidence="3 4">YM53</strain>
    </source>
</reference>
<keyword evidence="1" id="KW-0472">Membrane</keyword>
<dbReference type="RefSeq" id="WP_131515554.1">
    <property type="nucleotide sequence ID" value="NZ_SJKD01000005.1"/>
</dbReference>
<protein>
    <recommendedName>
        <fullName evidence="2">DUF7144 domain-containing protein</fullName>
    </recommendedName>
</protein>
<dbReference type="InterPro" id="IPR055568">
    <property type="entry name" value="DUF7144"/>
</dbReference>
<feature type="transmembrane region" description="Helical" evidence="1">
    <location>
        <begin position="48"/>
        <end position="68"/>
    </location>
</feature>
<evidence type="ECO:0000313" key="3">
    <source>
        <dbReference type="EMBL" id="TCC47483.1"/>
    </source>
</evidence>
<dbReference type="AlphaFoldDB" id="A0A4R0JK42"/>
<feature type="domain" description="DUF7144" evidence="2">
    <location>
        <begin position="13"/>
        <end position="125"/>
    </location>
</feature>
<keyword evidence="1" id="KW-0812">Transmembrane</keyword>
<organism evidence="3 4">
    <name type="scientific">Kribbella capetownensis</name>
    <dbReference type="NCBI Taxonomy" id="1572659"/>
    <lineage>
        <taxon>Bacteria</taxon>
        <taxon>Bacillati</taxon>
        <taxon>Actinomycetota</taxon>
        <taxon>Actinomycetes</taxon>
        <taxon>Propionibacteriales</taxon>
        <taxon>Kribbellaceae</taxon>
        <taxon>Kribbella</taxon>
    </lineage>
</organism>
<evidence type="ECO:0000256" key="1">
    <source>
        <dbReference type="SAM" id="Phobius"/>
    </source>
</evidence>
<accession>A0A4R0JK42</accession>
<gene>
    <name evidence="3" type="ORF">E0H75_22135</name>
</gene>
<dbReference type="EMBL" id="SJKD01000005">
    <property type="protein sequence ID" value="TCC47483.1"/>
    <property type="molecule type" value="Genomic_DNA"/>
</dbReference>
<comment type="caution">
    <text evidence="3">The sequence shown here is derived from an EMBL/GenBank/DDBJ whole genome shotgun (WGS) entry which is preliminary data.</text>
</comment>
<feature type="transmembrane region" description="Helical" evidence="1">
    <location>
        <begin position="105"/>
        <end position="122"/>
    </location>
</feature>
<dbReference type="Proteomes" id="UP000293342">
    <property type="component" value="Unassembled WGS sequence"/>
</dbReference>
<sequence length="160" mass="16943">MAEHSGRRLAGFVAFAGALLMVEGLLNVVHGLTALLSDERLGIHRDNLIIVNVTAWGWVVLISGLLLMPIGGALLTGAPWSRIAGIVVVSLHAVTQIAWLNAYPVWALLMIALDVIVLYALTARWSDVRDSLGGVGDAPWTALEGPELSNAERHGSPPVG</sequence>
<proteinExistence type="predicted"/>
<name>A0A4R0JK42_9ACTN</name>